<sequence>MGRKDAATVKLPVDQYRKQIGKQDYKKTKPILRATKLKAEAKKTAIDDIFGCLPEFAIMITKHCLLFAPDC</sequence>
<evidence type="ECO:0000313" key="8">
    <source>
        <dbReference type="Ensembl" id="ENSPCOP00000000525.1"/>
    </source>
</evidence>
<evidence type="ECO:0000256" key="6">
    <source>
        <dbReference type="ARBA" id="ARBA00022989"/>
    </source>
</evidence>
<comment type="similarity">
    <text evidence="2">Belongs to the TRIQK family.</text>
</comment>
<evidence type="ECO:0000256" key="3">
    <source>
        <dbReference type="ARBA" id="ARBA00014257"/>
    </source>
</evidence>
<accession>A0A2K6EFM2</accession>
<dbReference type="InterPro" id="IPR024842">
    <property type="entry name" value="TRIQK"/>
</dbReference>
<name>A0A2K6EFM2_PROCO</name>
<organism evidence="8 9">
    <name type="scientific">Propithecus coquereli</name>
    <name type="common">Coquerel's sifaka</name>
    <name type="synonym">Propithecus verreauxi coquereli</name>
    <dbReference type="NCBI Taxonomy" id="379532"/>
    <lineage>
        <taxon>Eukaryota</taxon>
        <taxon>Metazoa</taxon>
        <taxon>Chordata</taxon>
        <taxon>Craniata</taxon>
        <taxon>Vertebrata</taxon>
        <taxon>Euteleostomi</taxon>
        <taxon>Mammalia</taxon>
        <taxon>Eutheria</taxon>
        <taxon>Euarchontoglires</taxon>
        <taxon>Primates</taxon>
        <taxon>Strepsirrhini</taxon>
        <taxon>Lemuriformes</taxon>
        <taxon>Indriidae</taxon>
        <taxon>Propithecus</taxon>
    </lineage>
</organism>
<dbReference type="Pfam" id="PF15168">
    <property type="entry name" value="TRIQK"/>
    <property type="match status" value="1"/>
</dbReference>
<dbReference type="AlphaFoldDB" id="A0A2K6EFM2"/>
<keyword evidence="6" id="KW-1133">Transmembrane helix</keyword>
<dbReference type="PANTHER" id="PTHR20583:SF1">
    <property type="entry name" value="TRIPLE QXXK_R MOTIF-CONTAINING PROTEIN"/>
    <property type="match status" value="1"/>
</dbReference>
<keyword evidence="7" id="KW-0472">Membrane</keyword>
<evidence type="ECO:0000256" key="5">
    <source>
        <dbReference type="ARBA" id="ARBA00022824"/>
    </source>
</evidence>
<dbReference type="OMA" id="FPHRCTV"/>
<comment type="subcellular location">
    <subcellularLocation>
        <location evidence="1">Endoplasmic reticulum membrane</location>
        <topology evidence="1">Single-pass membrane protein</topology>
    </subcellularLocation>
</comment>
<dbReference type="PANTHER" id="PTHR20583">
    <property type="entry name" value="TRIPLE QXXK/R MOTIF-CONTAINING PROTEIN"/>
    <property type="match status" value="1"/>
</dbReference>
<evidence type="ECO:0000256" key="1">
    <source>
        <dbReference type="ARBA" id="ARBA00004389"/>
    </source>
</evidence>
<reference evidence="8" key="2">
    <citation type="submission" date="2025-09" db="UniProtKB">
        <authorList>
            <consortium name="Ensembl"/>
        </authorList>
    </citation>
    <scope>IDENTIFICATION</scope>
</reference>
<dbReference type="Ensembl" id="ENSPCOT00000001723.1">
    <property type="protein sequence ID" value="ENSPCOP00000000525.1"/>
    <property type="gene ID" value="ENSPCOG00000001560.1"/>
</dbReference>
<keyword evidence="9" id="KW-1185">Reference proteome</keyword>
<evidence type="ECO:0000256" key="7">
    <source>
        <dbReference type="ARBA" id="ARBA00023136"/>
    </source>
</evidence>
<evidence type="ECO:0000256" key="2">
    <source>
        <dbReference type="ARBA" id="ARBA00007709"/>
    </source>
</evidence>
<proteinExistence type="inferred from homology"/>
<evidence type="ECO:0000256" key="4">
    <source>
        <dbReference type="ARBA" id="ARBA00022692"/>
    </source>
</evidence>
<dbReference type="GO" id="GO:0005789">
    <property type="term" value="C:endoplasmic reticulum membrane"/>
    <property type="evidence" value="ECO:0007669"/>
    <property type="project" value="UniProtKB-SubCell"/>
</dbReference>
<keyword evidence="5" id="KW-0256">Endoplasmic reticulum</keyword>
<keyword evidence="4" id="KW-0812">Transmembrane</keyword>
<dbReference type="GeneTree" id="ENSGT01030000234950"/>
<evidence type="ECO:0000313" key="9">
    <source>
        <dbReference type="Proteomes" id="UP000233160"/>
    </source>
</evidence>
<dbReference type="STRING" id="379532.ENSPCOP00000000525"/>
<dbReference type="Proteomes" id="UP000233160">
    <property type="component" value="Unassembled WGS sequence"/>
</dbReference>
<reference evidence="8" key="1">
    <citation type="submission" date="2025-08" db="UniProtKB">
        <authorList>
            <consortium name="Ensembl"/>
        </authorList>
    </citation>
    <scope>IDENTIFICATION</scope>
</reference>
<protein>
    <recommendedName>
        <fullName evidence="3">Triple QxxK/R motif-containing protein</fullName>
    </recommendedName>
</protein>